<reference evidence="2" key="1">
    <citation type="submission" date="2023-04" db="EMBL/GenBank/DDBJ databases">
        <title>Ambrosiozyma monospora NBRC 1965.</title>
        <authorList>
            <person name="Ichikawa N."/>
            <person name="Sato H."/>
            <person name="Tonouchi N."/>
        </authorList>
    </citation>
    <scope>NUCLEOTIDE SEQUENCE</scope>
    <source>
        <strain evidence="2">NBRC 1965</strain>
    </source>
</reference>
<feature type="region of interest" description="Disordered" evidence="1">
    <location>
        <begin position="324"/>
        <end position="363"/>
    </location>
</feature>
<evidence type="ECO:0000313" key="2">
    <source>
        <dbReference type="EMBL" id="GMG19287.1"/>
    </source>
</evidence>
<feature type="compositionally biased region" description="Basic and acidic residues" evidence="1">
    <location>
        <begin position="324"/>
        <end position="333"/>
    </location>
</feature>
<name>A0A9W6YL45_AMBMO</name>
<organism evidence="2 3">
    <name type="scientific">Ambrosiozyma monospora</name>
    <name type="common">Yeast</name>
    <name type="synonym">Endomycopsis monosporus</name>
    <dbReference type="NCBI Taxonomy" id="43982"/>
    <lineage>
        <taxon>Eukaryota</taxon>
        <taxon>Fungi</taxon>
        <taxon>Dikarya</taxon>
        <taxon>Ascomycota</taxon>
        <taxon>Saccharomycotina</taxon>
        <taxon>Pichiomycetes</taxon>
        <taxon>Pichiales</taxon>
        <taxon>Pichiaceae</taxon>
        <taxon>Ambrosiozyma</taxon>
    </lineage>
</organism>
<gene>
    <name evidence="2" type="ORF">Amon01_000034700</name>
</gene>
<accession>A0A9W6YL45</accession>
<dbReference type="EMBL" id="BSXU01000097">
    <property type="protein sequence ID" value="GMG19287.1"/>
    <property type="molecule type" value="Genomic_DNA"/>
</dbReference>
<dbReference type="Proteomes" id="UP001165063">
    <property type="component" value="Unassembled WGS sequence"/>
</dbReference>
<proteinExistence type="predicted"/>
<feature type="region of interest" description="Disordered" evidence="1">
    <location>
        <begin position="394"/>
        <end position="413"/>
    </location>
</feature>
<feature type="compositionally biased region" description="Polar residues" evidence="1">
    <location>
        <begin position="517"/>
        <end position="530"/>
    </location>
</feature>
<feature type="region of interest" description="Disordered" evidence="1">
    <location>
        <begin position="106"/>
        <end position="125"/>
    </location>
</feature>
<sequence>MSNSSPEKMISLQTKDSNSWDTQTDIYHTARSRFTQRLLKEIELPINIQATDLLNGSTEYGSAKSNIMPNKASRKNTLAYSLFSKSDTLSSVFPEIGTTTRNTLITRLKQQDSSSNDAPVSNSDDTKMLPVQERLLVQNVADGLFTVGTVAIRYANNDRFKQNIQTQNKENEITSNRSDPNSFPTVTLENSLAVCRSVLANCKNTHEIYQFLESLEKEILEFLLAMYPKDTEVVKKNFADIFQQTGEAHAKIHTVLRKEQQNIEIGNQLSNISIQDDISVHPNEDKDVEGKALISKDWSKAKHITIESLIAEINDLLNYLGLNPEERESGHNESDDDSDDEHTEPLFFEDNKDGNIKSTTKPQNRKRHFNWLISWWHKSTKSNSDSQNREIYSLNNENKKTNSNEDEKNKKIEDSIAGDQIYETLSSTDPSRSHFQRINSTLTLAGISTRNTQFDALSPIQQSVHQPEAQHKKHHLSKLFETGQKTQNTTGAIVSFIEKYEQSNCVPLKPHEKENKSYSNRPKANTNDLAVSQVPDPDLESIDTTIESTLYDDDVVEVHMPERISYGPQEETTNIQERFEFWARFGDPGWLEEVNQKQKPLADNWVVRLLDKYKDYQVNRYLAKHPPPSGY</sequence>
<comment type="caution">
    <text evidence="2">The sequence shown here is derived from an EMBL/GenBank/DDBJ whole genome shotgun (WGS) entry which is preliminary data.</text>
</comment>
<feature type="compositionally biased region" description="Polar residues" evidence="1">
    <location>
        <begin position="111"/>
        <end position="123"/>
    </location>
</feature>
<feature type="compositionally biased region" description="Basic and acidic residues" evidence="1">
    <location>
        <begin position="397"/>
        <end position="413"/>
    </location>
</feature>
<keyword evidence="3" id="KW-1185">Reference proteome</keyword>
<evidence type="ECO:0000313" key="3">
    <source>
        <dbReference type="Proteomes" id="UP001165063"/>
    </source>
</evidence>
<protein>
    <submittedName>
        <fullName evidence="2">Unnamed protein product</fullName>
    </submittedName>
</protein>
<feature type="region of interest" description="Disordered" evidence="1">
    <location>
        <begin position="507"/>
        <end position="536"/>
    </location>
</feature>
<evidence type="ECO:0000256" key="1">
    <source>
        <dbReference type="SAM" id="MobiDB-lite"/>
    </source>
</evidence>
<dbReference type="AlphaFoldDB" id="A0A9W6YL45"/>